<reference evidence="5 6" key="1">
    <citation type="submission" date="2024-03" db="EMBL/GenBank/DDBJ databases">
        <authorList>
            <consortium name="ELIXIR-Norway"/>
            <consortium name="Elixir Norway"/>
        </authorList>
    </citation>
    <scope>NUCLEOTIDE SEQUENCE [LARGE SCALE GENOMIC DNA]</scope>
</reference>
<organism evidence="5 6">
    <name type="scientific">Sphagnum jensenii</name>
    <dbReference type="NCBI Taxonomy" id="128206"/>
    <lineage>
        <taxon>Eukaryota</taxon>
        <taxon>Viridiplantae</taxon>
        <taxon>Streptophyta</taxon>
        <taxon>Embryophyta</taxon>
        <taxon>Bryophyta</taxon>
        <taxon>Sphagnophytina</taxon>
        <taxon>Sphagnopsida</taxon>
        <taxon>Sphagnales</taxon>
        <taxon>Sphagnaceae</taxon>
        <taxon>Sphagnum</taxon>
    </lineage>
</organism>
<evidence type="ECO:0000256" key="3">
    <source>
        <dbReference type="SAM" id="MobiDB-lite"/>
    </source>
</evidence>
<comment type="similarity">
    <text evidence="1">Belongs to the NAD(P)-dependent epimerase/dehydratase family.</text>
</comment>
<evidence type="ECO:0000256" key="1">
    <source>
        <dbReference type="ARBA" id="ARBA00007637"/>
    </source>
</evidence>
<dbReference type="Pfam" id="PF01370">
    <property type="entry name" value="Epimerase"/>
    <property type="match status" value="1"/>
</dbReference>
<accession>A0ABP1BAD6</accession>
<name>A0ABP1BAD6_9BRYO</name>
<dbReference type="PANTHER" id="PTHR43574">
    <property type="entry name" value="EPIMERASE-RELATED"/>
    <property type="match status" value="1"/>
</dbReference>
<feature type="region of interest" description="Disordered" evidence="3">
    <location>
        <begin position="15"/>
        <end position="54"/>
    </location>
</feature>
<gene>
    <name evidence="5" type="ORF">CSSPJE1EN2_LOCUS14814</name>
</gene>
<evidence type="ECO:0000313" key="5">
    <source>
        <dbReference type="EMBL" id="CAK9872217.1"/>
    </source>
</evidence>
<dbReference type="SUPFAM" id="SSF51735">
    <property type="entry name" value="NAD(P)-binding Rossmann-fold domains"/>
    <property type="match status" value="1"/>
</dbReference>
<keyword evidence="6" id="KW-1185">Reference proteome</keyword>
<feature type="compositionally biased region" description="Basic and acidic residues" evidence="3">
    <location>
        <begin position="376"/>
        <end position="392"/>
    </location>
</feature>
<sequence length="425" mass="47284">MASFATLGFEFRLPFSAPPKEASSFLSSSSKTIAPPPPRQQWCQGGGGGGRRRRRSECRLWQCLERSLQSYKKVGYQEGLRAAQAKNSNAGAREEEEEAGEEKSGENECEKRVFMFGMGYTCIALANTLQKQNWIVSGTCRSDEKVAGLQSRGFQAFHFNPDNDGENLKSLYAATHVLSSIPPVGDFNKDPVLQIHKQELVQAAAQGKLRWIGYLSSTGVYGDWSGNWVDEDSVPQPTENRAIARLKAENAWLQLAQLTGVAVHIFRLGGIYGPGRSALDTVLHQQHPRSGQQKLRDARKFTSRVHVADICQVLTKAMEVHHFKQDFEQRRIFNVVDDDPMPRSTVMAFARTLLHKSGIKEASLESSAEVGASDGLKSKEDSGREVPEKRVSNKRIKEELQVELLYPSFTSGLQAIFEGVHNPFD</sequence>
<evidence type="ECO:0000256" key="2">
    <source>
        <dbReference type="ARBA" id="ARBA00023027"/>
    </source>
</evidence>
<feature type="region of interest" description="Disordered" evidence="3">
    <location>
        <begin position="364"/>
        <end position="392"/>
    </location>
</feature>
<dbReference type="InterPro" id="IPR001509">
    <property type="entry name" value="Epimerase_deHydtase"/>
</dbReference>
<protein>
    <recommendedName>
        <fullName evidence="4">NAD-dependent epimerase/dehydratase domain-containing protein</fullName>
    </recommendedName>
</protein>
<keyword evidence="2" id="KW-0520">NAD</keyword>
<evidence type="ECO:0000313" key="6">
    <source>
        <dbReference type="Proteomes" id="UP001497522"/>
    </source>
</evidence>
<evidence type="ECO:0000259" key="4">
    <source>
        <dbReference type="Pfam" id="PF01370"/>
    </source>
</evidence>
<dbReference type="CDD" id="cd05266">
    <property type="entry name" value="SDR_a4"/>
    <property type="match status" value="1"/>
</dbReference>
<dbReference type="Gene3D" id="3.40.50.720">
    <property type="entry name" value="NAD(P)-binding Rossmann-like Domain"/>
    <property type="match status" value="1"/>
</dbReference>
<feature type="region of interest" description="Disordered" evidence="3">
    <location>
        <begin position="83"/>
        <end position="106"/>
    </location>
</feature>
<dbReference type="InterPro" id="IPR036291">
    <property type="entry name" value="NAD(P)-bd_dom_sf"/>
</dbReference>
<proteinExistence type="inferred from homology"/>
<dbReference type="EMBL" id="OZ023703">
    <property type="protein sequence ID" value="CAK9872217.1"/>
    <property type="molecule type" value="Genomic_DNA"/>
</dbReference>
<feature type="domain" description="NAD-dependent epimerase/dehydratase" evidence="4">
    <location>
        <begin position="197"/>
        <end position="322"/>
    </location>
</feature>
<dbReference type="Proteomes" id="UP001497522">
    <property type="component" value="Chromosome 2"/>
</dbReference>